<dbReference type="Proteomes" id="UP000814140">
    <property type="component" value="Unassembled WGS sequence"/>
</dbReference>
<protein>
    <submittedName>
        <fullName evidence="1">Uncharacterized protein</fullName>
    </submittedName>
</protein>
<sequence>MPTIVAIAIVADSSVTLGTEWHQMLKDYFGPLLQRINEGNTVQFRFAFVSYGPADSHDSPVLATRFFGPAQPFTKELREDSTGLGIGRTGSGGSLGMAALEGYAAVIEMFDLLNNDADLKPLRPLSLNQPSEQDPNSYILHLWHFAAADPDTAERPLWNNSPILDDLSWATVPDELRKRNIHCSMFLTRPSPRFSEIFNLITSGARIQPWFNTRPRHTLLLSGLPPPHTKGATVPVKRAVETPTADRSPGPKRARVTPSQTSSPAMPSVKSNAPVNSPIPPAAVPPSLSSSAITTQPEPPTLVESPSKTPHVPQPDAPQPQPQANGSPPKQIPLTMAQIQERMQHLEASIPHLGAVLQKAKVNGTSAEDINKMTMVLNQKLNTLKRGRMILMRDKEEQMRRAAAQSGSQGHSQQSGGSNSTTAHANPFNSATPSLPNQASSSTPSTTQQPPSAFGVMADPQTIAQKVQNRVSAGLAQSPLTPSSQDSHSLAPQLKQNIPPAMAAQMQKLVEQRAAAAKVPPNGHGNGAHPSSQPQSSSSSVMQGMGMSNLSSFNSEQSQQAQQPQPQQQQIKTPPVHWRGVLSWTGVDTNSNEKKEVRAEVVATAQPTHGNLMANTWPPMLLLTPSREPAVPLPELEEWLRKHSPAICQLESAPSTLPAHYNQLIHLLKDKNMYALASWNIPGKGRVPTMLIAPFGENGLLAAVFPTTGIPDYPKPKNPTMSYAALLSRLPEQVRNLPLEQRNSLVMQLLHKRQQSMQQPNPMSMANMQTMAPNAQQQLQFQQKQMAQQQLQSQQQPQQGNSLMINGKPGEMNPFLPQTQASLISSGFLNVSGQQAGQAHLMQQQQSQANMLGLGHGGMSMGGLGGMMGGLANPGMPNLPNGAGGLTMGAGAGGQAMGGGNMNPTQGTGLGSNGVTWDMFNQWMQRSDGTGGAGLRQGPG</sequence>
<dbReference type="EMBL" id="MU277228">
    <property type="protein sequence ID" value="KAI0059205.1"/>
    <property type="molecule type" value="Genomic_DNA"/>
</dbReference>
<evidence type="ECO:0000313" key="1">
    <source>
        <dbReference type="EMBL" id="KAI0059205.1"/>
    </source>
</evidence>
<comment type="caution">
    <text evidence="1">The sequence shown here is derived from an EMBL/GenBank/DDBJ whole genome shotgun (WGS) entry which is preliminary data.</text>
</comment>
<proteinExistence type="predicted"/>
<reference evidence="1" key="1">
    <citation type="submission" date="2021-03" db="EMBL/GenBank/DDBJ databases">
        <authorList>
            <consortium name="DOE Joint Genome Institute"/>
            <person name="Ahrendt S."/>
            <person name="Looney B.P."/>
            <person name="Miyauchi S."/>
            <person name="Morin E."/>
            <person name="Drula E."/>
            <person name="Courty P.E."/>
            <person name="Chicoki N."/>
            <person name="Fauchery L."/>
            <person name="Kohler A."/>
            <person name="Kuo A."/>
            <person name="Labutti K."/>
            <person name="Pangilinan J."/>
            <person name="Lipzen A."/>
            <person name="Riley R."/>
            <person name="Andreopoulos W."/>
            <person name="He G."/>
            <person name="Johnson J."/>
            <person name="Barry K.W."/>
            <person name="Grigoriev I.V."/>
            <person name="Nagy L."/>
            <person name="Hibbett D."/>
            <person name="Henrissat B."/>
            <person name="Matheny P.B."/>
            <person name="Labbe J."/>
            <person name="Martin F."/>
        </authorList>
    </citation>
    <scope>NUCLEOTIDE SEQUENCE</scope>
    <source>
        <strain evidence="1">HHB10654</strain>
    </source>
</reference>
<reference evidence="1" key="2">
    <citation type="journal article" date="2022" name="New Phytol.">
        <title>Evolutionary transition to the ectomycorrhizal habit in the genomes of a hyperdiverse lineage of mushroom-forming fungi.</title>
        <authorList>
            <person name="Looney B."/>
            <person name="Miyauchi S."/>
            <person name="Morin E."/>
            <person name="Drula E."/>
            <person name="Courty P.E."/>
            <person name="Kohler A."/>
            <person name="Kuo A."/>
            <person name="LaButti K."/>
            <person name="Pangilinan J."/>
            <person name="Lipzen A."/>
            <person name="Riley R."/>
            <person name="Andreopoulos W."/>
            <person name="He G."/>
            <person name="Johnson J."/>
            <person name="Nolan M."/>
            <person name="Tritt A."/>
            <person name="Barry K.W."/>
            <person name="Grigoriev I.V."/>
            <person name="Nagy L.G."/>
            <person name="Hibbett D."/>
            <person name="Henrissat B."/>
            <person name="Matheny P.B."/>
            <person name="Labbe J."/>
            <person name="Martin F.M."/>
        </authorList>
    </citation>
    <scope>NUCLEOTIDE SEQUENCE</scope>
    <source>
        <strain evidence="1">HHB10654</strain>
    </source>
</reference>
<gene>
    <name evidence="1" type="ORF">BV25DRAFT_1993731</name>
</gene>
<keyword evidence="2" id="KW-1185">Reference proteome</keyword>
<organism evidence="1 2">
    <name type="scientific">Artomyces pyxidatus</name>
    <dbReference type="NCBI Taxonomy" id="48021"/>
    <lineage>
        <taxon>Eukaryota</taxon>
        <taxon>Fungi</taxon>
        <taxon>Dikarya</taxon>
        <taxon>Basidiomycota</taxon>
        <taxon>Agaricomycotina</taxon>
        <taxon>Agaricomycetes</taxon>
        <taxon>Russulales</taxon>
        <taxon>Auriscalpiaceae</taxon>
        <taxon>Artomyces</taxon>
    </lineage>
</organism>
<name>A0ACB8STD1_9AGAM</name>
<evidence type="ECO:0000313" key="2">
    <source>
        <dbReference type="Proteomes" id="UP000814140"/>
    </source>
</evidence>
<accession>A0ACB8STD1</accession>